<evidence type="ECO:0000313" key="1">
    <source>
        <dbReference type="EMBL" id="GBP18190.1"/>
    </source>
</evidence>
<name>A0A4C1TW14_EUMVA</name>
<dbReference type="Proteomes" id="UP000299102">
    <property type="component" value="Unassembled WGS sequence"/>
</dbReference>
<dbReference type="AlphaFoldDB" id="A0A4C1TW14"/>
<evidence type="ECO:0000313" key="2">
    <source>
        <dbReference type="Proteomes" id="UP000299102"/>
    </source>
</evidence>
<sequence>MLGFIPRTQILLHIKYITCYLICISELDSVLTLVFTFVTKHASHDYMLESNFVCYLAPFAAFRGCGPSFSRRRCNAGVKACCESAREYWVRRICQWAHILAGPPLRPGASSSSRMCGVTPFITLSLARVRRPRECGTAALKETESVGLRLIMPPARSELRTAS</sequence>
<proteinExistence type="predicted"/>
<gene>
    <name evidence="1" type="ORF">EVAR_9032_1</name>
</gene>
<reference evidence="1 2" key="1">
    <citation type="journal article" date="2019" name="Commun. Biol.">
        <title>The bagworm genome reveals a unique fibroin gene that provides high tensile strength.</title>
        <authorList>
            <person name="Kono N."/>
            <person name="Nakamura H."/>
            <person name="Ohtoshi R."/>
            <person name="Tomita M."/>
            <person name="Numata K."/>
            <person name="Arakawa K."/>
        </authorList>
    </citation>
    <scope>NUCLEOTIDE SEQUENCE [LARGE SCALE GENOMIC DNA]</scope>
</reference>
<dbReference type="EMBL" id="BGZK01000094">
    <property type="protein sequence ID" value="GBP18190.1"/>
    <property type="molecule type" value="Genomic_DNA"/>
</dbReference>
<organism evidence="1 2">
    <name type="scientific">Eumeta variegata</name>
    <name type="common">Bagworm moth</name>
    <name type="synonym">Eumeta japonica</name>
    <dbReference type="NCBI Taxonomy" id="151549"/>
    <lineage>
        <taxon>Eukaryota</taxon>
        <taxon>Metazoa</taxon>
        <taxon>Ecdysozoa</taxon>
        <taxon>Arthropoda</taxon>
        <taxon>Hexapoda</taxon>
        <taxon>Insecta</taxon>
        <taxon>Pterygota</taxon>
        <taxon>Neoptera</taxon>
        <taxon>Endopterygota</taxon>
        <taxon>Lepidoptera</taxon>
        <taxon>Glossata</taxon>
        <taxon>Ditrysia</taxon>
        <taxon>Tineoidea</taxon>
        <taxon>Psychidae</taxon>
        <taxon>Oiketicinae</taxon>
        <taxon>Eumeta</taxon>
    </lineage>
</organism>
<accession>A0A4C1TW14</accession>
<keyword evidence="2" id="KW-1185">Reference proteome</keyword>
<comment type="caution">
    <text evidence="1">The sequence shown here is derived from an EMBL/GenBank/DDBJ whole genome shotgun (WGS) entry which is preliminary data.</text>
</comment>
<protein>
    <submittedName>
        <fullName evidence="1">Uncharacterized protein</fullName>
    </submittedName>
</protein>